<reference evidence="16 17" key="1">
    <citation type="submission" date="2017-09" db="EMBL/GenBank/DDBJ databases">
        <title>The Catabolism of 3,6-Dichlorosalicylic acid is Initiated by the Cytochrome P450 Monooxygenase DsmABC in Rhizorhabdus dicambivorans Ndbn-20.</title>
        <authorList>
            <person name="Na L."/>
        </authorList>
    </citation>
    <scope>NUCLEOTIDE SEQUENCE [LARGE SCALE GENOMIC DNA]</scope>
    <source>
        <strain evidence="16 17">Ndbn-20m</strain>
    </source>
</reference>
<organism evidence="16 17">
    <name type="scientific">Rhizorhabdus dicambivorans</name>
    <dbReference type="NCBI Taxonomy" id="1850238"/>
    <lineage>
        <taxon>Bacteria</taxon>
        <taxon>Pseudomonadati</taxon>
        <taxon>Pseudomonadota</taxon>
        <taxon>Alphaproteobacteria</taxon>
        <taxon>Sphingomonadales</taxon>
        <taxon>Sphingomonadaceae</taxon>
        <taxon>Rhizorhabdus</taxon>
    </lineage>
</organism>
<evidence type="ECO:0000256" key="5">
    <source>
        <dbReference type="ARBA" id="ARBA00022692"/>
    </source>
</evidence>
<evidence type="ECO:0000256" key="10">
    <source>
        <dbReference type="ARBA" id="ARBA00023237"/>
    </source>
</evidence>
<evidence type="ECO:0000256" key="1">
    <source>
        <dbReference type="ARBA" id="ARBA00004571"/>
    </source>
</evidence>
<feature type="chain" id="PRO_5012201371" evidence="13">
    <location>
        <begin position="25"/>
        <end position="741"/>
    </location>
</feature>
<dbReference type="EMBL" id="NWUF01000005">
    <property type="protein sequence ID" value="PCE42989.1"/>
    <property type="molecule type" value="Genomic_DNA"/>
</dbReference>
<evidence type="ECO:0000256" key="8">
    <source>
        <dbReference type="ARBA" id="ARBA00023077"/>
    </source>
</evidence>
<evidence type="ECO:0000256" key="6">
    <source>
        <dbReference type="ARBA" id="ARBA00023004"/>
    </source>
</evidence>
<evidence type="ECO:0000256" key="9">
    <source>
        <dbReference type="ARBA" id="ARBA00023136"/>
    </source>
</evidence>
<evidence type="ECO:0000313" key="17">
    <source>
        <dbReference type="Proteomes" id="UP000218934"/>
    </source>
</evidence>
<dbReference type="InterPro" id="IPR039426">
    <property type="entry name" value="TonB-dep_rcpt-like"/>
</dbReference>
<keyword evidence="8 12" id="KW-0798">TonB box</keyword>
<evidence type="ECO:0000313" key="16">
    <source>
        <dbReference type="EMBL" id="PCE42989.1"/>
    </source>
</evidence>
<keyword evidence="10 11" id="KW-0998">Cell outer membrane</keyword>
<evidence type="ECO:0000256" key="13">
    <source>
        <dbReference type="SAM" id="SignalP"/>
    </source>
</evidence>
<evidence type="ECO:0000256" key="2">
    <source>
        <dbReference type="ARBA" id="ARBA00022448"/>
    </source>
</evidence>
<dbReference type="AlphaFoldDB" id="A0A2A4FX12"/>
<dbReference type="KEGG" id="rdi:CMV14_16910"/>
<keyword evidence="7" id="KW-0406">Ion transport</keyword>
<dbReference type="Gene3D" id="2.40.170.20">
    <property type="entry name" value="TonB-dependent receptor, beta-barrel domain"/>
    <property type="match status" value="1"/>
</dbReference>
<keyword evidence="5 11" id="KW-0812">Transmembrane</keyword>
<sequence>MRHHIHWLLTSACCGALLHQPARAQTPDEVTGPQIEEIVVTAQKRTQKLQDVPLAVTAFTGDTLKARGITNVGELTLSTPGLQIQPGGGGSVIPFLRGVGSTAAAVGNESSVAVYLDGVYYTRLPPGFLTLNNIDRVEVLKGPQGTLFGRNSSGGVVNIVTPDPSQTFKAQGSIGYSRFKTIHGDAYVTGPLGENLSMDLSVGGTRQGDGWGRNLATGNRVGFVDDYTIRSKLLFEPGNATKLLLSGFYSYSNSGSQGNTFPGFTRGTRTIPGLITLPLDDFQDHNSDIDGRLRAKFWGVSLRAEQDLGFARLTSISAYTHDSERSKGDGDYGPVADFIYYQKAKLKQFTQELQLAANAGSRLNWILGLFYYDTKTAYPNDFSGLLFDATIFPGAHLYLENFQHVKSYAAYGQATYEIAPGLSLTGGLRYTRDKLSGNGIQNLATQNVVLNPGTPLIPVGTAADRKTFEKVTFRAAIDYKFTPGILGYVSFSRGYKSAGYNLIPFSAPPQRPETLDAYEAGFKMDLFERRVRLNSAAFYYKVRDPQVQLLQNGSLALSNADGSRVYGLELDGQAAVTEALTMRASFTWLDSKYTSYGSIVGGVCVRCAPSGPPSPTGGAVSPLRDIVANGNRTPLAAKATFNVGADYGFDVGSGRVTLSADYYHNSGYYFEPDNLLHQPHYDLVNAQLKFAPNDHLAVRLWGKNLLDKEYVALALTQEGGPGYPYLAGAPLSYGVSVDFRF</sequence>
<keyword evidence="6" id="KW-0408">Iron</keyword>
<dbReference type="Proteomes" id="UP000218934">
    <property type="component" value="Unassembled WGS sequence"/>
</dbReference>
<feature type="domain" description="TonB-dependent receptor-like beta-barrel" evidence="14">
    <location>
        <begin position="245"/>
        <end position="705"/>
    </location>
</feature>
<gene>
    <name evidence="16" type="ORF">COO09_06695</name>
</gene>
<dbReference type="SUPFAM" id="SSF56935">
    <property type="entry name" value="Porins"/>
    <property type="match status" value="1"/>
</dbReference>
<keyword evidence="16" id="KW-0675">Receptor</keyword>
<evidence type="ECO:0000256" key="7">
    <source>
        <dbReference type="ARBA" id="ARBA00023065"/>
    </source>
</evidence>
<keyword evidence="3 11" id="KW-1134">Transmembrane beta strand</keyword>
<dbReference type="RefSeq" id="WP_066969050.1">
    <property type="nucleotide sequence ID" value="NZ_CP023449.1"/>
</dbReference>
<keyword evidence="13" id="KW-0732">Signal</keyword>
<evidence type="ECO:0000259" key="15">
    <source>
        <dbReference type="Pfam" id="PF07715"/>
    </source>
</evidence>
<dbReference type="PANTHER" id="PTHR32552:SF81">
    <property type="entry name" value="TONB-DEPENDENT OUTER MEMBRANE RECEPTOR"/>
    <property type="match status" value="1"/>
</dbReference>
<keyword evidence="2 11" id="KW-0813">Transport</keyword>
<dbReference type="GO" id="GO:0009279">
    <property type="term" value="C:cell outer membrane"/>
    <property type="evidence" value="ECO:0007669"/>
    <property type="project" value="UniProtKB-SubCell"/>
</dbReference>
<name>A0A2A4FX12_9SPHN</name>
<accession>A0A2A4FX12</accession>
<dbReference type="CDD" id="cd01347">
    <property type="entry name" value="ligand_gated_channel"/>
    <property type="match status" value="1"/>
</dbReference>
<dbReference type="PANTHER" id="PTHR32552">
    <property type="entry name" value="FERRICHROME IRON RECEPTOR-RELATED"/>
    <property type="match status" value="1"/>
</dbReference>
<protein>
    <submittedName>
        <fullName evidence="16">TonB-dependent receptor</fullName>
    </submittedName>
</protein>
<evidence type="ECO:0000259" key="14">
    <source>
        <dbReference type="Pfam" id="PF00593"/>
    </source>
</evidence>
<dbReference type="InterPro" id="IPR012910">
    <property type="entry name" value="Plug_dom"/>
</dbReference>
<dbReference type="Pfam" id="PF00593">
    <property type="entry name" value="TonB_dep_Rec_b-barrel"/>
    <property type="match status" value="1"/>
</dbReference>
<dbReference type="InterPro" id="IPR036942">
    <property type="entry name" value="Beta-barrel_TonB_sf"/>
</dbReference>
<dbReference type="Pfam" id="PF07715">
    <property type="entry name" value="Plug"/>
    <property type="match status" value="1"/>
</dbReference>
<keyword evidence="9 11" id="KW-0472">Membrane</keyword>
<evidence type="ECO:0000256" key="3">
    <source>
        <dbReference type="ARBA" id="ARBA00022452"/>
    </source>
</evidence>
<feature type="signal peptide" evidence="13">
    <location>
        <begin position="1"/>
        <end position="24"/>
    </location>
</feature>
<evidence type="ECO:0000256" key="11">
    <source>
        <dbReference type="PROSITE-ProRule" id="PRU01360"/>
    </source>
</evidence>
<keyword evidence="17" id="KW-1185">Reference proteome</keyword>
<comment type="similarity">
    <text evidence="11 12">Belongs to the TonB-dependent receptor family.</text>
</comment>
<comment type="caution">
    <text evidence="16">The sequence shown here is derived from an EMBL/GenBank/DDBJ whole genome shotgun (WGS) entry which is preliminary data.</text>
</comment>
<feature type="domain" description="TonB-dependent receptor plug" evidence="15">
    <location>
        <begin position="49"/>
        <end position="156"/>
    </location>
</feature>
<keyword evidence="4" id="KW-0410">Iron transport</keyword>
<evidence type="ECO:0000256" key="4">
    <source>
        <dbReference type="ARBA" id="ARBA00022496"/>
    </source>
</evidence>
<dbReference type="GO" id="GO:0006826">
    <property type="term" value="P:iron ion transport"/>
    <property type="evidence" value="ECO:0007669"/>
    <property type="project" value="UniProtKB-KW"/>
</dbReference>
<dbReference type="PROSITE" id="PS52016">
    <property type="entry name" value="TONB_DEPENDENT_REC_3"/>
    <property type="match status" value="1"/>
</dbReference>
<dbReference type="InterPro" id="IPR000531">
    <property type="entry name" value="Beta-barrel_TonB"/>
</dbReference>
<proteinExistence type="inferred from homology"/>
<dbReference type="OrthoDB" id="7051185at2"/>
<comment type="subcellular location">
    <subcellularLocation>
        <location evidence="1 11">Cell outer membrane</location>
        <topology evidence="1 11">Multi-pass membrane protein</topology>
    </subcellularLocation>
</comment>
<evidence type="ECO:0000256" key="12">
    <source>
        <dbReference type="RuleBase" id="RU003357"/>
    </source>
</evidence>